<evidence type="ECO:0000313" key="5">
    <source>
        <dbReference type="Proteomes" id="UP000255213"/>
    </source>
</evidence>
<reference evidence="1" key="1">
    <citation type="submission" date="2016-12" db="EMBL/GenBank/DDBJ databases">
        <authorList>
            <person name="Song W.-J."/>
            <person name="Kurnit D.M."/>
        </authorList>
    </citation>
    <scope>NUCLEOTIDE SEQUENCE [LARGE SCALE GENOMIC DNA]</scope>
    <source>
        <strain evidence="1">ATCC 51725</strain>
    </source>
</reference>
<accession>A0A1Q8EFQ9</accession>
<dbReference type="EMBL" id="UHEN01000001">
    <property type="protein sequence ID" value="SUN05244.1"/>
    <property type="molecule type" value="Genomic_DNA"/>
</dbReference>
<keyword evidence="4" id="KW-1185">Reference proteome</keyword>
<evidence type="ECO:0000313" key="1">
    <source>
        <dbReference type="EMBL" id="OLF50623.1"/>
    </source>
</evidence>
<dbReference type="EMBL" id="UHEN01000004">
    <property type="protein sequence ID" value="SUN41216.1"/>
    <property type="molecule type" value="Genomic_DNA"/>
</dbReference>
<reference evidence="4" key="2">
    <citation type="submission" date="2016-12" db="EMBL/GenBank/DDBJ databases">
        <authorList>
            <person name="Gulvik C.A."/>
        </authorList>
    </citation>
    <scope>NUCLEOTIDE SEQUENCE [LARGE SCALE GENOMIC DNA]</scope>
    <source>
        <strain evidence="4">ATCC 51725</strain>
    </source>
</reference>
<organism evidence="1 4">
    <name type="scientific">Streptococcus acidominimus</name>
    <dbReference type="NCBI Taxonomy" id="1326"/>
    <lineage>
        <taxon>Bacteria</taxon>
        <taxon>Bacillati</taxon>
        <taxon>Bacillota</taxon>
        <taxon>Bacilli</taxon>
        <taxon>Lactobacillales</taxon>
        <taxon>Streptococcaceae</taxon>
        <taxon>Streptococcus</taxon>
    </lineage>
</organism>
<proteinExistence type="predicted"/>
<evidence type="ECO:0000313" key="4">
    <source>
        <dbReference type="Proteomes" id="UP000186437"/>
    </source>
</evidence>
<dbReference type="AlphaFoldDB" id="A0A1Q8EFQ9"/>
<protein>
    <submittedName>
        <fullName evidence="1">Uncharacterized protein</fullName>
    </submittedName>
</protein>
<dbReference type="Proteomes" id="UP000255213">
    <property type="component" value="Unassembled WGS sequence"/>
</dbReference>
<sequence>MTSILHYINILNRSDLKKYSLIGLNSELLLSKDLFKHNSEISMYLSQVFSIEFLPYVMRSRTMIVARLTREIYKYDEKQINLVRKKMLKYLKSINVEKKQNKLEGGSNLLSWY</sequence>
<dbReference type="EMBL" id="MSJL01000003">
    <property type="protein sequence ID" value="OLF50623.1"/>
    <property type="molecule type" value="Genomic_DNA"/>
</dbReference>
<reference evidence="2 5" key="3">
    <citation type="submission" date="2018-06" db="EMBL/GenBank/DDBJ databases">
        <authorList>
            <consortium name="Pathogen Informatics"/>
            <person name="Doyle S."/>
        </authorList>
    </citation>
    <scope>NUCLEOTIDE SEQUENCE [LARGE SCALE GENOMIC DNA]</scope>
    <source>
        <strain evidence="2 5">NCTC12957</strain>
    </source>
</reference>
<evidence type="ECO:0000313" key="2">
    <source>
        <dbReference type="EMBL" id="SUN05244.1"/>
    </source>
</evidence>
<gene>
    <name evidence="1" type="ORF">BU200_00955</name>
    <name evidence="2" type="ORF">NCTC12957_00146</name>
    <name evidence="3" type="ORF">NCTC12957_02289</name>
</gene>
<dbReference type="Proteomes" id="UP000186437">
    <property type="component" value="Unassembled WGS sequence"/>
</dbReference>
<evidence type="ECO:0000313" key="3">
    <source>
        <dbReference type="EMBL" id="SUN41216.1"/>
    </source>
</evidence>
<name>A0A1Q8EFQ9_STRAI</name>